<reference evidence="2" key="1">
    <citation type="journal article" date="2014" name="Int. J. Syst. Evol. Microbiol.">
        <title>Complete genome of a new Firmicutes species belonging to the dominant human colonic microbiota ('Ruminococcus bicirculans') reveals two chromosomes and a selective capacity to utilize plant glucans.</title>
        <authorList>
            <consortium name="NISC Comparative Sequencing Program"/>
            <person name="Wegmann U."/>
            <person name="Louis P."/>
            <person name="Goesmann A."/>
            <person name="Henrissat B."/>
            <person name="Duncan S.H."/>
            <person name="Flint H.J."/>
        </authorList>
    </citation>
    <scope>NUCLEOTIDE SEQUENCE</scope>
    <source>
        <strain evidence="2">NBRC 107715</strain>
    </source>
</reference>
<name>A0A512J890_9HYPH</name>
<dbReference type="PANTHER" id="PTHR33835">
    <property type="entry name" value="YALI0C07656P"/>
    <property type="match status" value="1"/>
</dbReference>
<dbReference type="AlphaFoldDB" id="A0A512J890"/>
<dbReference type="RefSeq" id="WP_147027712.1">
    <property type="nucleotide sequence ID" value="NZ_BJZU01000093.1"/>
</dbReference>
<keyword evidence="4" id="KW-1185">Reference proteome</keyword>
<dbReference type="Proteomes" id="UP000321960">
    <property type="component" value="Unassembled WGS sequence"/>
</dbReference>
<dbReference type="SUPFAM" id="SSF56281">
    <property type="entry name" value="Metallo-hydrolase/oxidoreductase"/>
    <property type="match status" value="1"/>
</dbReference>
<dbReference type="Gene3D" id="3.60.15.10">
    <property type="entry name" value="Ribonuclease Z/Hydroxyacylglutathione hydrolase-like"/>
    <property type="match status" value="1"/>
</dbReference>
<reference evidence="4" key="2">
    <citation type="journal article" date="2019" name="Int. J. Syst. Evol. Microbiol.">
        <title>The Global Catalogue of Microorganisms (GCM) 10K type strain sequencing project: providing services to taxonomists for standard genome sequencing and annotation.</title>
        <authorList>
            <consortium name="The Broad Institute Genomics Platform"/>
            <consortium name="The Broad Institute Genome Sequencing Center for Infectious Disease"/>
            <person name="Wu L."/>
            <person name="Ma J."/>
        </authorList>
    </citation>
    <scope>NUCLEOTIDE SEQUENCE [LARGE SCALE GENOMIC DNA]</scope>
    <source>
        <strain evidence="4">NBRC 107715</strain>
    </source>
</reference>
<dbReference type="Proteomes" id="UP001156856">
    <property type="component" value="Unassembled WGS sequence"/>
</dbReference>
<evidence type="ECO:0000313" key="4">
    <source>
        <dbReference type="Proteomes" id="UP001156856"/>
    </source>
</evidence>
<evidence type="ECO:0000313" key="1">
    <source>
        <dbReference type="EMBL" id="GEP06178.1"/>
    </source>
</evidence>
<evidence type="ECO:0000313" key="2">
    <source>
        <dbReference type="EMBL" id="GLS62958.1"/>
    </source>
</evidence>
<accession>A0A512J890</accession>
<reference evidence="1 3" key="3">
    <citation type="submission" date="2019-07" db="EMBL/GenBank/DDBJ databases">
        <title>Whole genome shotgun sequence of Methylobacterium oxalidis NBRC 107715.</title>
        <authorList>
            <person name="Hosoyama A."/>
            <person name="Uohara A."/>
            <person name="Ohji S."/>
            <person name="Ichikawa N."/>
        </authorList>
    </citation>
    <scope>NUCLEOTIDE SEQUENCE [LARGE SCALE GENOMIC DNA]</scope>
    <source>
        <strain evidence="1 3">NBRC 107715</strain>
    </source>
</reference>
<dbReference type="Pfam" id="PF14234">
    <property type="entry name" value="DUF4336"/>
    <property type="match status" value="1"/>
</dbReference>
<evidence type="ECO:0000313" key="3">
    <source>
        <dbReference type="Proteomes" id="UP000321960"/>
    </source>
</evidence>
<dbReference type="EMBL" id="BJZU01000093">
    <property type="protein sequence ID" value="GEP06178.1"/>
    <property type="molecule type" value="Genomic_DNA"/>
</dbReference>
<dbReference type="OrthoDB" id="450111at2"/>
<evidence type="ECO:0008006" key="5">
    <source>
        <dbReference type="Google" id="ProtNLM"/>
    </source>
</evidence>
<gene>
    <name evidence="2" type="ORF">GCM10007888_13390</name>
    <name evidence="1" type="ORF">MOX02_42160</name>
</gene>
<dbReference type="EMBL" id="BSPK01000018">
    <property type="protein sequence ID" value="GLS62958.1"/>
    <property type="molecule type" value="Genomic_DNA"/>
</dbReference>
<protein>
    <recommendedName>
        <fullName evidence="5">DUF4336 domain-containing protein</fullName>
    </recommendedName>
</protein>
<dbReference type="PANTHER" id="PTHR33835:SF1">
    <property type="entry name" value="METALLO-BETA-LACTAMASE DOMAIN-CONTAINING PROTEIN"/>
    <property type="match status" value="1"/>
</dbReference>
<dbReference type="InterPro" id="IPR025638">
    <property type="entry name" value="DUF4336"/>
</dbReference>
<reference evidence="2" key="4">
    <citation type="submission" date="2023-01" db="EMBL/GenBank/DDBJ databases">
        <title>Draft genome sequence of Methylobacterium oxalidis strain NBRC 107715.</title>
        <authorList>
            <person name="Sun Q."/>
            <person name="Mori K."/>
        </authorList>
    </citation>
    <scope>NUCLEOTIDE SEQUENCE</scope>
    <source>
        <strain evidence="2">NBRC 107715</strain>
    </source>
</reference>
<proteinExistence type="predicted"/>
<comment type="caution">
    <text evidence="1">The sequence shown here is derived from an EMBL/GenBank/DDBJ whole genome shotgun (WGS) entry which is preliminary data.</text>
</comment>
<sequence>MAFEPEAATYPPLDVPKPVAEGVWIVDSGPLRVLGMPLPVRMTVLRLADGGLWLHSPTRYDPDLHEALEALGPIHHLVAPNSAHWTFVAAWQRHCPDARVWAAPGLRARPQVRRSDLRIDHDLPDAAPPEWSGEIGQVVVPGRLGFREVAFHHRASRTLVLTDLVLNLEPERLPALARPLARLIGVTAPDGRAPAYLRAVVKLAGRPAAEAARRLVAFRPDRVIFAHGRFFEHDGAARLARSLAWLLPR</sequence>
<organism evidence="1 3">
    <name type="scientific">Methylobacterium oxalidis</name>
    <dbReference type="NCBI Taxonomy" id="944322"/>
    <lineage>
        <taxon>Bacteria</taxon>
        <taxon>Pseudomonadati</taxon>
        <taxon>Pseudomonadota</taxon>
        <taxon>Alphaproteobacteria</taxon>
        <taxon>Hyphomicrobiales</taxon>
        <taxon>Methylobacteriaceae</taxon>
        <taxon>Methylobacterium</taxon>
    </lineage>
</organism>
<dbReference type="InterPro" id="IPR036866">
    <property type="entry name" value="RibonucZ/Hydroxyglut_hydro"/>
</dbReference>